<protein>
    <submittedName>
        <fullName evidence="1">Uncharacterized protein</fullName>
    </submittedName>
</protein>
<dbReference type="EMBL" id="GBXM01013728">
    <property type="protein sequence ID" value="JAH94849.1"/>
    <property type="molecule type" value="Transcribed_RNA"/>
</dbReference>
<accession>A0A0E9WWW4</accession>
<proteinExistence type="predicted"/>
<evidence type="ECO:0000313" key="1">
    <source>
        <dbReference type="EMBL" id="JAH94849.1"/>
    </source>
</evidence>
<organism evidence="1">
    <name type="scientific">Anguilla anguilla</name>
    <name type="common">European freshwater eel</name>
    <name type="synonym">Muraena anguilla</name>
    <dbReference type="NCBI Taxonomy" id="7936"/>
    <lineage>
        <taxon>Eukaryota</taxon>
        <taxon>Metazoa</taxon>
        <taxon>Chordata</taxon>
        <taxon>Craniata</taxon>
        <taxon>Vertebrata</taxon>
        <taxon>Euteleostomi</taxon>
        <taxon>Actinopterygii</taxon>
        <taxon>Neopterygii</taxon>
        <taxon>Teleostei</taxon>
        <taxon>Anguilliformes</taxon>
        <taxon>Anguillidae</taxon>
        <taxon>Anguilla</taxon>
    </lineage>
</organism>
<reference evidence="1" key="2">
    <citation type="journal article" date="2015" name="Fish Shellfish Immunol.">
        <title>Early steps in the European eel (Anguilla anguilla)-Vibrio vulnificus interaction in the gills: Role of the RtxA13 toxin.</title>
        <authorList>
            <person name="Callol A."/>
            <person name="Pajuelo D."/>
            <person name="Ebbesson L."/>
            <person name="Teles M."/>
            <person name="MacKenzie S."/>
            <person name="Amaro C."/>
        </authorList>
    </citation>
    <scope>NUCLEOTIDE SEQUENCE</scope>
</reference>
<reference evidence="1" key="1">
    <citation type="submission" date="2014-11" db="EMBL/GenBank/DDBJ databases">
        <authorList>
            <person name="Amaro Gonzalez C."/>
        </authorList>
    </citation>
    <scope>NUCLEOTIDE SEQUENCE</scope>
</reference>
<name>A0A0E9WWW4_ANGAN</name>
<dbReference type="AlphaFoldDB" id="A0A0E9WWW4"/>
<sequence length="42" mass="4943">MSNIVILVSLINPKEENLYLVVNKRTFMRALFHLKCKNILIL</sequence>